<feature type="compositionally biased region" description="Basic residues" evidence="1">
    <location>
        <begin position="1"/>
        <end position="11"/>
    </location>
</feature>
<name>A0AA39M2X7_9BILA</name>
<proteinExistence type="predicted"/>
<evidence type="ECO:0000313" key="2">
    <source>
        <dbReference type="EMBL" id="KAK0419701.1"/>
    </source>
</evidence>
<organism evidence="2 3">
    <name type="scientific">Steinernema hermaphroditum</name>
    <dbReference type="NCBI Taxonomy" id="289476"/>
    <lineage>
        <taxon>Eukaryota</taxon>
        <taxon>Metazoa</taxon>
        <taxon>Ecdysozoa</taxon>
        <taxon>Nematoda</taxon>
        <taxon>Chromadorea</taxon>
        <taxon>Rhabditida</taxon>
        <taxon>Tylenchina</taxon>
        <taxon>Panagrolaimomorpha</taxon>
        <taxon>Strongyloidoidea</taxon>
        <taxon>Steinernematidae</taxon>
        <taxon>Steinernema</taxon>
    </lineage>
</organism>
<feature type="compositionally biased region" description="Basic residues" evidence="1">
    <location>
        <begin position="467"/>
        <end position="477"/>
    </location>
</feature>
<keyword evidence="3" id="KW-1185">Reference proteome</keyword>
<dbReference type="AlphaFoldDB" id="A0AA39M2X7"/>
<accession>A0AA39M2X7</accession>
<feature type="compositionally biased region" description="Acidic residues" evidence="1">
    <location>
        <begin position="493"/>
        <end position="505"/>
    </location>
</feature>
<sequence length="521" mass="59609">MGKSKMGKHAGKHIDEDEPPNTKIGANKKSQKRKPKEEEAGNVGPEALSTGRMPSIRNGFAIKCKDGDPDNRYQLVVKKQITDRVYIAHNTKCNKDFCLKIEPFDAVNELKQLRRDLFIMCDAKEYPTTLGSHFFPVTNKGAVNGFFNYIVMPLGQGSVADIRKLTLKGVFCVETAVRLSLETFQAINDLHTLGYIHRAIGPTKFVIGPEGCRLYMVGLSLAKCVYKTSKSAPLHKYGDSRFQSCNWHKRRDQFYKDDVESWLYMALDFFSPKNLPWTIGMPDMQMLQLKEDFLRDKTSKSLPAMIKKIKKKLVEVKEAEKPDYRSFKEMLLELKKEVGCKMKGPYKWQLSKSLGPVGNKEKGVDSKTAVEQPDEKKEQYEGTILVEPDQKVNRKQKRTAKATIEESPFVNDDAPNINKKEKIKSKISKNKKRSKGKTKDSSDMQRVCDRMSFVTLEDMWSEARDTAKKHRKSRKPQKTSGRLGDSEETGERFDDEENDEEDYDNNEAPFEDTGSFYTNDH</sequence>
<evidence type="ECO:0000313" key="3">
    <source>
        <dbReference type="Proteomes" id="UP001175271"/>
    </source>
</evidence>
<dbReference type="Gene3D" id="1.10.510.10">
    <property type="entry name" value="Transferase(Phosphotransferase) domain 1"/>
    <property type="match status" value="1"/>
</dbReference>
<reference evidence="2" key="1">
    <citation type="submission" date="2023-06" db="EMBL/GenBank/DDBJ databases">
        <title>Genomic analysis of the entomopathogenic nematode Steinernema hermaphroditum.</title>
        <authorList>
            <person name="Schwarz E.M."/>
            <person name="Heppert J.K."/>
            <person name="Baniya A."/>
            <person name="Schwartz H.T."/>
            <person name="Tan C.-H."/>
            <person name="Antoshechkin I."/>
            <person name="Sternberg P.W."/>
            <person name="Goodrich-Blair H."/>
            <person name="Dillman A.R."/>
        </authorList>
    </citation>
    <scope>NUCLEOTIDE SEQUENCE</scope>
    <source>
        <strain evidence="2">PS9179</strain>
        <tissue evidence="2">Whole animal</tissue>
    </source>
</reference>
<feature type="compositionally biased region" description="Basic residues" evidence="1">
    <location>
        <begin position="421"/>
        <end position="436"/>
    </location>
</feature>
<dbReference type="PANTHER" id="PTHR11909">
    <property type="entry name" value="CASEIN KINASE-RELATED"/>
    <property type="match status" value="1"/>
</dbReference>
<dbReference type="EMBL" id="JAUCMV010000002">
    <property type="protein sequence ID" value="KAK0419701.1"/>
    <property type="molecule type" value="Genomic_DNA"/>
</dbReference>
<evidence type="ECO:0000256" key="1">
    <source>
        <dbReference type="SAM" id="MobiDB-lite"/>
    </source>
</evidence>
<dbReference type="SUPFAM" id="SSF56112">
    <property type="entry name" value="Protein kinase-like (PK-like)"/>
    <property type="match status" value="1"/>
</dbReference>
<protein>
    <recommendedName>
        <fullName evidence="4">Protein kinase domain-containing protein</fullName>
    </recommendedName>
</protein>
<feature type="region of interest" description="Disordered" evidence="1">
    <location>
        <begin position="1"/>
        <end position="50"/>
    </location>
</feature>
<gene>
    <name evidence="2" type="ORF">QR680_014275</name>
</gene>
<feature type="compositionally biased region" description="Basic and acidic residues" evidence="1">
    <location>
        <begin position="437"/>
        <end position="449"/>
    </location>
</feature>
<evidence type="ECO:0008006" key="4">
    <source>
        <dbReference type="Google" id="ProtNLM"/>
    </source>
</evidence>
<comment type="caution">
    <text evidence="2">The sequence shown here is derived from an EMBL/GenBank/DDBJ whole genome shotgun (WGS) entry which is preliminary data.</text>
</comment>
<dbReference type="InterPro" id="IPR050235">
    <property type="entry name" value="CK1_Ser-Thr_kinase"/>
</dbReference>
<dbReference type="InterPro" id="IPR011009">
    <property type="entry name" value="Kinase-like_dom_sf"/>
</dbReference>
<dbReference type="Proteomes" id="UP001175271">
    <property type="component" value="Unassembled WGS sequence"/>
</dbReference>
<feature type="region of interest" description="Disordered" evidence="1">
    <location>
        <begin position="357"/>
        <end position="521"/>
    </location>
</feature>